<evidence type="ECO:0000256" key="7">
    <source>
        <dbReference type="ARBA" id="ARBA00083669"/>
    </source>
</evidence>
<dbReference type="AlphaFoldDB" id="A0A176WMS7"/>
<protein>
    <recommendedName>
        <fullName evidence="2">tRNA pseudouridine(55) synthase</fullName>
        <ecNumber evidence="2">5.4.99.25</ecNumber>
    </recommendedName>
    <alternativeName>
        <fullName evidence="7">tRNA pseudouridine 55 synthase</fullName>
    </alternativeName>
    <alternativeName>
        <fullName evidence="5">tRNA pseudouridylate synthase</fullName>
    </alternativeName>
    <alternativeName>
        <fullName evidence="6">tRNA-uridine isomerase</fullName>
    </alternativeName>
</protein>
<evidence type="ECO:0000256" key="1">
    <source>
        <dbReference type="ARBA" id="ARBA00009652"/>
    </source>
</evidence>
<dbReference type="InterPro" id="IPR048741">
    <property type="entry name" value="Pus10-like_C"/>
</dbReference>
<dbReference type="Gene3D" id="3.30.70.3190">
    <property type="match status" value="1"/>
</dbReference>
<dbReference type="PANTHER" id="PTHR21568:SF0">
    <property type="entry name" value="TRNA PSEUDOURIDINE SYNTHASE PUS10"/>
    <property type="match status" value="1"/>
</dbReference>
<dbReference type="SUPFAM" id="SSF55120">
    <property type="entry name" value="Pseudouridine synthase"/>
    <property type="match status" value="1"/>
</dbReference>
<organism evidence="9 10">
    <name type="scientific">Marchantia polymorpha subsp. ruderalis</name>
    <dbReference type="NCBI Taxonomy" id="1480154"/>
    <lineage>
        <taxon>Eukaryota</taxon>
        <taxon>Viridiplantae</taxon>
        <taxon>Streptophyta</taxon>
        <taxon>Embryophyta</taxon>
        <taxon>Marchantiophyta</taxon>
        <taxon>Marchantiopsida</taxon>
        <taxon>Marchantiidae</taxon>
        <taxon>Marchantiales</taxon>
        <taxon>Marchantiaceae</taxon>
        <taxon>Marchantia</taxon>
    </lineage>
</organism>
<dbReference type="InterPro" id="IPR020103">
    <property type="entry name" value="PsdUridine_synth_cat_dom_sf"/>
</dbReference>
<evidence type="ECO:0000256" key="2">
    <source>
        <dbReference type="ARBA" id="ARBA00012787"/>
    </source>
</evidence>
<evidence type="ECO:0000259" key="8">
    <source>
        <dbReference type="Pfam" id="PF21238"/>
    </source>
</evidence>
<evidence type="ECO:0000256" key="6">
    <source>
        <dbReference type="ARBA" id="ARBA00079393"/>
    </source>
</evidence>
<comment type="caution">
    <text evidence="9">The sequence shown here is derived from an EMBL/GenBank/DDBJ whole genome shotgun (WGS) entry which is preliminary data.</text>
</comment>
<dbReference type="GO" id="GO:0003723">
    <property type="term" value="F:RNA binding"/>
    <property type="evidence" value="ECO:0007669"/>
    <property type="project" value="InterPro"/>
</dbReference>
<keyword evidence="3" id="KW-0819">tRNA processing</keyword>
<dbReference type="EMBL" id="LVLJ01000477">
    <property type="protein sequence ID" value="OAE33883.1"/>
    <property type="molecule type" value="Genomic_DNA"/>
</dbReference>
<comment type="similarity">
    <text evidence="1">Belongs to the pseudouridine synthase Pus10 family.</text>
</comment>
<dbReference type="FunFam" id="3.30.70.3190:FF:000001">
    <property type="entry name" value="tRNA pseudouridine synthase Pus10"/>
    <property type="match status" value="1"/>
</dbReference>
<dbReference type="EC" id="5.4.99.25" evidence="2"/>
<dbReference type="Pfam" id="PF21238">
    <property type="entry name" value="Pus10_C"/>
    <property type="match status" value="2"/>
</dbReference>
<dbReference type="InterPro" id="IPR039894">
    <property type="entry name" value="Pus10-like"/>
</dbReference>
<evidence type="ECO:0000256" key="4">
    <source>
        <dbReference type="ARBA" id="ARBA00023235"/>
    </source>
</evidence>
<evidence type="ECO:0000313" key="10">
    <source>
        <dbReference type="Proteomes" id="UP000077202"/>
    </source>
</evidence>
<dbReference type="PANTHER" id="PTHR21568">
    <property type="entry name" value="TRNA PSEUDOURIDINE SYNTHASE PUS10"/>
    <property type="match status" value="1"/>
</dbReference>
<dbReference type="FunFam" id="3.30.70.2510:FF:000001">
    <property type="entry name" value="tRNA pseudouridine synthase Pus10"/>
    <property type="match status" value="1"/>
</dbReference>
<feature type="domain" description="Pus10-like C-terminal" evidence="8">
    <location>
        <begin position="286"/>
        <end position="380"/>
    </location>
</feature>
<dbReference type="GO" id="GO:0160148">
    <property type="term" value="F:tRNA pseudouridine(55) synthase activity"/>
    <property type="evidence" value="ECO:0007669"/>
    <property type="project" value="UniProtKB-EC"/>
</dbReference>
<name>A0A176WMS7_MARPO</name>
<keyword evidence="4" id="KW-0413">Isomerase</keyword>
<gene>
    <name evidence="9" type="ORF">AXG93_3037s1060</name>
</gene>
<dbReference type="GO" id="GO:0031119">
    <property type="term" value="P:tRNA pseudouridine synthesis"/>
    <property type="evidence" value="ECO:0007669"/>
    <property type="project" value="TreeGrafter"/>
</dbReference>
<evidence type="ECO:0000256" key="3">
    <source>
        <dbReference type="ARBA" id="ARBA00022694"/>
    </source>
</evidence>
<evidence type="ECO:0000313" key="9">
    <source>
        <dbReference type="EMBL" id="OAE33883.1"/>
    </source>
</evidence>
<dbReference type="Proteomes" id="UP000077202">
    <property type="component" value="Unassembled WGS sequence"/>
</dbReference>
<reference evidence="9" key="1">
    <citation type="submission" date="2016-03" db="EMBL/GenBank/DDBJ databases">
        <title>Mechanisms controlling the formation of the plant cell surface in tip-growing cells are functionally conserved among land plants.</title>
        <authorList>
            <person name="Honkanen S."/>
            <person name="Jones V.A."/>
            <person name="Morieri G."/>
            <person name="Champion C."/>
            <person name="Hetherington A.J."/>
            <person name="Kelly S."/>
            <person name="Saint-Marcoux D."/>
            <person name="Proust H."/>
            <person name="Prescott H."/>
            <person name="Dolan L."/>
        </authorList>
    </citation>
    <scope>NUCLEOTIDE SEQUENCE [LARGE SCALE GENOMIC DNA]</scope>
    <source>
        <tissue evidence="9">Whole gametophyte</tissue>
    </source>
</reference>
<accession>A0A176WMS7</accession>
<dbReference type="Gene3D" id="3.30.70.2510">
    <property type="match status" value="1"/>
</dbReference>
<evidence type="ECO:0000256" key="5">
    <source>
        <dbReference type="ARBA" id="ARBA00075270"/>
    </source>
</evidence>
<keyword evidence="10" id="KW-1185">Reference proteome</keyword>
<feature type="domain" description="Pus10-like C-terminal" evidence="8">
    <location>
        <begin position="477"/>
        <end position="614"/>
    </location>
</feature>
<proteinExistence type="inferred from homology"/>
<sequence length="619" mass="69969">MGFPDALQELLDRLPARVVLELLRQGLCLRCIFRFLNVRDAVYSIELPTPAEVYSKIFSSTEHNQEHELENLKNSVLDENSAPCLICLGVLQRLDHAAGTERQEHEPFEGLEKNPVSCILKAIDDAGHSVDKFCLEVSLPALILLRERSFWCYLKEQYKVETLFSGQDVNDHIVSLKEAVKWSLLERLEHALSAKFDTSAALRIALVFKHPGSPAEIEFLAAASTGGDAKRKRNGGHNEPESQGFAAVVAARAVAEAGESLAAVQRSLASMNNELFVRRYQCPPSQFSRNVSQSRWLIEEERMGEGSVQEIIGDVVMPFYKADNYKFHAAGREDIDVRMLGTGRPFIIELLNARRIPSASEIEKAELDINGQKEGWVSNLSSHYLTKLMRQNSPESFAMLVCLGLDYKLRHALYVLDAVFYSKPEGKVISEFGCSYFLMKLVSRTFFCPGWNSRLSNVAQNSFALNVYECMLGTNIPEQVKVKGLRQVGIEVCALMRQGEVEKQKEYVAVVWLDRPVTQADFKRLSDLKELEIQQKTPVRVLHRRSPLIRPRTIHWMRCEPIKGSENYFLLQLCTQAGTYIKEFVHGDLGRTYPNVGSLLDCAADILQLDVMDVKMEFD</sequence>